<keyword evidence="7 18" id="KW-0808">Transferase</keyword>
<evidence type="ECO:0000256" key="12">
    <source>
        <dbReference type="ARBA" id="ARBA00023316"/>
    </source>
</evidence>
<dbReference type="UniPathway" id="UPA00219"/>
<evidence type="ECO:0000256" key="10">
    <source>
        <dbReference type="ARBA" id="ARBA00022984"/>
    </source>
</evidence>
<gene>
    <name evidence="18" type="ORF">APY04_0574</name>
</gene>
<organism evidence="18 19">
    <name type="scientific">Hyphomicrobium sulfonivorans</name>
    <dbReference type="NCBI Taxonomy" id="121290"/>
    <lineage>
        <taxon>Bacteria</taxon>
        <taxon>Pseudomonadati</taxon>
        <taxon>Pseudomonadota</taxon>
        <taxon>Alphaproteobacteria</taxon>
        <taxon>Hyphomicrobiales</taxon>
        <taxon>Hyphomicrobiaceae</taxon>
        <taxon>Hyphomicrobium</taxon>
    </lineage>
</organism>
<evidence type="ECO:0000256" key="9">
    <source>
        <dbReference type="ARBA" id="ARBA00022960"/>
    </source>
</evidence>
<dbReference type="SUPFAM" id="SSF53955">
    <property type="entry name" value="Lysozyme-like"/>
    <property type="match status" value="1"/>
</dbReference>
<name>A0A109BLD2_HYPSL</name>
<dbReference type="GO" id="GO:0006508">
    <property type="term" value="P:proteolysis"/>
    <property type="evidence" value="ECO:0007669"/>
    <property type="project" value="UniProtKB-KW"/>
</dbReference>
<dbReference type="InterPro" id="IPR023346">
    <property type="entry name" value="Lysozyme-like_dom_sf"/>
</dbReference>
<dbReference type="InterPro" id="IPR050396">
    <property type="entry name" value="Glycosyltr_51/Transpeptidase"/>
</dbReference>
<evidence type="ECO:0000256" key="3">
    <source>
        <dbReference type="ARBA" id="ARBA00007739"/>
    </source>
</evidence>
<evidence type="ECO:0000256" key="13">
    <source>
        <dbReference type="ARBA" id="ARBA00034000"/>
    </source>
</evidence>
<accession>A0A109BLD2</accession>
<comment type="caution">
    <text evidence="18">The sequence shown here is derived from an EMBL/GenBank/DDBJ whole genome shotgun (WGS) entry which is preliminary data.</text>
</comment>
<dbReference type="GO" id="GO:0009252">
    <property type="term" value="P:peptidoglycan biosynthetic process"/>
    <property type="evidence" value="ECO:0007669"/>
    <property type="project" value="UniProtKB-UniPathway"/>
</dbReference>
<dbReference type="SUPFAM" id="SSF56601">
    <property type="entry name" value="beta-lactamase/transpeptidase-like"/>
    <property type="match status" value="1"/>
</dbReference>
<dbReference type="Gene3D" id="1.10.3810.10">
    <property type="entry name" value="Biosynthetic peptidoglycan transglycosylase-like"/>
    <property type="match status" value="1"/>
</dbReference>
<dbReference type="NCBIfam" id="TIGR02074">
    <property type="entry name" value="PBP_1a_fam"/>
    <property type="match status" value="1"/>
</dbReference>
<keyword evidence="9" id="KW-0133">Cell shape</keyword>
<dbReference type="GO" id="GO:0008360">
    <property type="term" value="P:regulation of cell shape"/>
    <property type="evidence" value="ECO:0007669"/>
    <property type="project" value="UniProtKB-KW"/>
</dbReference>
<dbReference type="Proteomes" id="UP000059074">
    <property type="component" value="Unassembled WGS sequence"/>
</dbReference>
<keyword evidence="12" id="KW-0961">Cell wall biogenesis/degradation</keyword>
<feature type="domain" description="Penicillin-binding protein transpeptidase" evidence="16">
    <location>
        <begin position="320"/>
        <end position="550"/>
    </location>
</feature>
<evidence type="ECO:0000256" key="15">
    <source>
        <dbReference type="SAM" id="MobiDB-lite"/>
    </source>
</evidence>
<feature type="domain" description="Glycosyl transferase family 51" evidence="17">
    <location>
        <begin position="62"/>
        <end position="227"/>
    </location>
</feature>
<evidence type="ECO:0000256" key="5">
    <source>
        <dbReference type="ARBA" id="ARBA00022670"/>
    </source>
</evidence>
<evidence type="ECO:0000259" key="17">
    <source>
        <dbReference type="Pfam" id="PF00912"/>
    </source>
</evidence>
<feature type="region of interest" description="Disordered" evidence="15">
    <location>
        <begin position="633"/>
        <end position="652"/>
    </location>
</feature>
<dbReference type="InterPro" id="IPR012338">
    <property type="entry name" value="Beta-lactam/transpept-like"/>
</dbReference>
<comment type="similarity">
    <text evidence="2">In the C-terminal section; belongs to the transpeptidase family.</text>
</comment>
<evidence type="ECO:0000256" key="6">
    <source>
        <dbReference type="ARBA" id="ARBA00022676"/>
    </source>
</evidence>
<dbReference type="InterPro" id="IPR001264">
    <property type="entry name" value="Glyco_trans_51"/>
</dbReference>
<dbReference type="FunFam" id="1.10.3810.10:FF:000001">
    <property type="entry name" value="Penicillin-binding protein 1A"/>
    <property type="match status" value="1"/>
</dbReference>
<dbReference type="EC" id="3.4.-.-" evidence="18"/>
<dbReference type="GO" id="GO:0008658">
    <property type="term" value="F:penicillin binding"/>
    <property type="evidence" value="ECO:0007669"/>
    <property type="project" value="InterPro"/>
</dbReference>
<dbReference type="GO" id="GO:0009002">
    <property type="term" value="F:serine-type D-Ala-D-Ala carboxypeptidase activity"/>
    <property type="evidence" value="ECO:0007669"/>
    <property type="project" value="UniProtKB-EC"/>
</dbReference>
<keyword evidence="10" id="KW-0573">Peptidoglycan synthesis</keyword>
<dbReference type="EMBL" id="LMTR01000027">
    <property type="protein sequence ID" value="KWT70912.1"/>
    <property type="molecule type" value="Genomic_DNA"/>
</dbReference>
<dbReference type="EC" id="2.4.1.129" evidence="18"/>
<dbReference type="GO" id="GO:0030288">
    <property type="term" value="C:outer membrane-bounded periplasmic space"/>
    <property type="evidence" value="ECO:0007669"/>
    <property type="project" value="TreeGrafter"/>
</dbReference>
<comment type="pathway">
    <text evidence="1">Cell wall biogenesis; peptidoglycan biosynthesis.</text>
</comment>
<evidence type="ECO:0000259" key="16">
    <source>
        <dbReference type="Pfam" id="PF00905"/>
    </source>
</evidence>
<sequence length="652" mass="70533">MKRVLLVAPLYGLAFAIASIAGLMIYYSVIYPDPLTLRPKKNTPYVRVLAADGTVISERGGGDDYVPLDLLPRYVSDAVVATEDQRFYDHHGVDPIGMARAVVINLRKGRTVQGGSTLTQQLAKNLYLSHDRTFSRKLEEFTLALWLESRLSKQDIMELYLNRVYLGAGAYGVDAAARRYFRKSARDLTLAESAMLAGLLKAPSRYSPLSNPGFARARARLVLSQMEEIGFITEEQERQALEEVADAFKRSQHAAPLGADYAVDYVMERLAPAFVMGLATEASGLVVETTLDPVLQANAANVVEEHLAVRGQELQASEAAVVVLDRDGAVRALVGGRSYSDTQFNRAVNAMRQPGSAFKPFVYLAALEAGYTPDTIVNDIPITIGSWSPRNENGEYLGQMPLRTALAKSINSVSARLTAEVGPARVIRLAKRLGIASPLARDATISLGTSEVSLLELTNAYNPFANGGHATEPYVIRRVSSLKGKVLFSHQPQPRQPVIAPAHTRYMDDMLTTALNEGTGRRAALPNGSAAGKTGTSQGFRDAWFIGYSDRLIAGVWIGNDDGSTMNRVVGGSLPAEIWRHIMMGPTAPIRAPHAQQPVAQATPLPALPQASTLPDSDDYPSERIAEDFIARALDTDGVTTPDTASIGDGAR</sequence>
<dbReference type="Pfam" id="PF00905">
    <property type="entry name" value="Transpeptidase"/>
    <property type="match status" value="1"/>
</dbReference>
<dbReference type="GO" id="GO:0008955">
    <property type="term" value="F:peptidoglycan glycosyltransferase activity"/>
    <property type="evidence" value="ECO:0007669"/>
    <property type="project" value="UniProtKB-EC"/>
</dbReference>
<dbReference type="PATRIC" id="fig|121290.4.peg.1045"/>
<keyword evidence="4" id="KW-0121">Carboxypeptidase</keyword>
<protein>
    <submittedName>
        <fullName evidence="18">Multimodular transpeptidase-transglycosylase</fullName>
        <ecNumber evidence="18">2.4.1.129</ecNumber>
        <ecNumber evidence="18">3.4.-.-</ecNumber>
    </submittedName>
</protein>
<dbReference type="RefSeq" id="WP_068459486.1">
    <property type="nucleotide sequence ID" value="NZ_LMTR01000027.1"/>
</dbReference>
<evidence type="ECO:0000256" key="4">
    <source>
        <dbReference type="ARBA" id="ARBA00022645"/>
    </source>
</evidence>
<comment type="catalytic activity">
    <reaction evidence="14">
        <text>[GlcNAc-(1-&gt;4)-Mur2Ac(oyl-L-Ala-gamma-D-Glu-L-Lys-D-Ala-D-Ala)](n)-di-trans,octa-cis-undecaprenyl diphosphate + beta-D-GlcNAc-(1-&gt;4)-Mur2Ac(oyl-L-Ala-gamma-D-Glu-L-Lys-D-Ala-D-Ala)-di-trans,octa-cis-undecaprenyl diphosphate = [GlcNAc-(1-&gt;4)-Mur2Ac(oyl-L-Ala-gamma-D-Glu-L-Lys-D-Ala-D-Ala)](n+1)-di-trans,octa-cis-undecaprenyl diphosphate + di-trans,octa-cis-undecaprenyl diphosphate + H(+)</text>
        <dbReference type="Rhea" id="RHEA:23708"/>
        <dbReference type="Rhea" id="RHEA-COMP:9602"/>
        <dbReference type="Rhea" id="RHEA-COMP:9603"/>
        <dbReference type="ChEBI" id="CHEBI:15378"/>
        <dbReference type="ChEBI" id="CHEBI:58405"/>
        <dbReference type="ChEBI" id="CHEBI:60033"/>
        <dbReference type="ChEBI" id="CHEBI:78435"/>
        <dbReference type="EC" id="2.4.99.28"/>
    </reaction>
</comment>
<reference evidence="18 19" key="1">
    <citation type="submission" date="2015-10" db="EMBL/GenBank/DDBJ databases">
        <title>Transcriptomic analysis of a linuron degrading triple-species bacterial consortium.</title>
        <authorList>
            <person name="Albers P."/>
        </authorList>
    </citation>
    <scope>NUCLEOTIDE SEQUENCE [LARGE SCALE GENOMIC DNA]</scope>
    <source>
        <strain evidence="18 19">WDL6</strain>
    </source>
</reference>
<dbReference type="GO" id="GO:0071555">
    <property type="term" value="P:cell wall organization"/>
    <property type="evidence" value="ECO:0007669"/>
    <property type="project" value="UniProtKB-KW"/>
</dbReference>
<keyword evidence="6 18" id="KW-0328">Glycosyltransferase</keyword>
<dbReference type="Pfam" id="PF00912">
    <property type="entry name" value="Transgly"/>
    <property type="match status" value="1"/>
</dbReference>
<dbReference type="InterPro" id="IPR036950">
    <property type="entry name" value="PBP_transglycosylase"/>
</dbReference>
<proteinExistence type="inferred from homology"/>
<evidence type="ECO:0000313" key="18">
    <source>
        <dbReference type="EMBL" id="KWT70912.1"/>
    </source>
</evidence>
<evidence type="ECO:0000256" key="8">
    <source>
        <dbReference type="ARBA" id="ARBA00022801"/>
    </source>
</evidence>
<keyword evidence="5" id="KW-0645">Protease</keyword>
<dbReference type="AlphaFoldDB" id="A0A109BLD2"/>
<dbReference type="Gene3D" id="3.40.710.10">
    <property type="entry name" value="DD-peptidase/beta-lactamase superfamily"/>
    <property type="match status" value="1"/>
</dbReference>
<dbReference type="PANTHER" id="PTHR32282">
    <property type="entry name" value="BINDING PROTEIN TRANSPEPTIDASE, PUTATIVE-RELATED"/>
    <property type="match status" value="1"/>
</dbReference>
<evidence type="ECO:0000256" key="7">
    <source>
        <dbReference type="ARBA" id="ARBA00022679"/>
    </source>
</evidence>
<evidence type="ECO:0000313" key="19">
    <source>
        <dbReference type="Proteomes" id="UP000059074"/>
    </source>
</evidence>
<evidence type="ECO:0000256" key="2">
    <source>
        <dbReference type="ARBA" id="ARBA00007090"/>
    </source>
</evidence>
<keyword evidence="19" id="KW-1185">Reference proteome</keyword>
<evidence type="ECO:0000256" key="11">
    <source>
        <dbReference type="ARBA" id="ARBA00023268"/>
    </source>
</evidence>
<dbReference type="InterPro" id="IPR001460">
    <property type="entry name" value="PCN-bd_Tpept"/>
</dbReference>
<comment type="similarity">
    <text evidence="3">In the N-terminal section; belongs to the glycosyltransferase 51 family.</text>
</comment>
<keyword evidence="11" id="KW-0511">Multifunctional enzyme</keyword>
<dbReference type="PANTHER" id="PTHR32282:SF33">
    <property type="entry name" value="PEPTIDOGLYCAN GLYCOSYLTRANSFERASE"/>
    <property type="match status" value="1"/>
</dbReference>
<evidence type="ECO:0000256" key="1">
    <source>
        <dbReference type="ARBA" id="ARBA00004752"/>
    </source>
</evidence>
<evidence type="ECO:0000256" key="14">
    <source>
        <dbReference type="ARBA" id="ARBA00049902"/>
    </source>
</evidence>
<keyword evidence="8 18" id="KW-0378">Hydrolase</keyword>
<dbReference type="STRING" id="121290.APY04_0574"/>
<comment type="catalytic activity">
    <reaction evidence="13">
        <text>Preferential cleavage: (Ac)2-L-Lys-D-Ala-|-D-Ala. Also transpeptidation of peptidyl-alanyl moieties that are N-acyl substituents of D-alanine.</text>
        <dbReference type="EC" id="3.4.16.4"/>
    </reaction>
</comment>